<evidence type="ECO:0000313" key="3">
    <source>
        <dbReference type="Proteomes" id="UP000558488"/>
    </source>
</evidence>
<protein>
    <submittedName>
        <fullName evidence="2">Uncharacterized protein</fullName>
    </submittedName>
</protein>
<organism evidence="2 3">
    <name type="scientific">Pipistrellus kuhlii</name>
    <name type="common">Kuhl's pipistrelle</name>
    <dbReference type="NCBI Taxonomy" id="59472"/>
    <lineage>
        <taxon>Eukaryota</taxon>
        <taxon>Metazoa</taxon>
        <taxon>Chordata</taxon>
        <taxon>Craniata</taxon>
        <taxon>Vertebrata</taxon>
        <taxon>Euteleostomi</taxon>
        <taxon>Mammalia</taxon>
        <taxon>Eutheria</taxon>
        <taxon>Laurasiatheria</taxon>
        <taxon>Chiroptera</taxon>
        <taxon>Yangochiroptera</taxon>
        <taxon>Vespertilionidae</taxon>
        <taxon>Pipistrellus</taxon>
    </lineage>
</organism>
<dbReference type="EMBL" id="JACAGB010000020">
    <property type="protein sequence ID" value="KAF6311933.1"/>
    <property type="molecule type" value="Genomic_DNA"/>
</dbReference>
<comment type="caution">
    <text evidence="2">The sequence shown here is derived from an EMBL/GenBank/DDBJ whole genome shotgun (WGS) entry which is preliminary data.</text>
</comment>
<feature type="region of interest" description="Disordered" evidence="1">
    <location>
        <begin position="1"/>
        <end position="40"/>
    </location>
</feature>
<gene>
    <name evidence="2" type="ORF">mPipKuh1_009120</name>
</gene>
<evidence type="ECO:0000256" key="1">
    <source>
        <dbReference type="SAM" id="MobiDB-lite"/>
    </source>
</evidence>
<dbReference type="Proteomes" id="UP000558488">
    <property type="component" value="Unassembled WGS sequence"/>
</dbReference>
<reference evidence="2 3" key="1">
    <citation type="journal article" date="2020" name="Nature">
        <title>Six reference-quality genomes reveal evolution of bat adaptations.</title>
        <authorList>
            <person name="Jebb D."/>
            <person name="Huang Z."/>
            <person name="Pippel M."/>
            <person name="Hughes G.M."/>
            <person name="Lavrichenko K."/>
            <person name="Devanna P."/>
            <person name="Winkler S."/>
            <person name="Jermiin L.S."/>
            <person name="Skirmuntt E.C."/>
            <person name="Katzourakis A."/>
            <person name="Burkitt-Gray L."/>
            <person name="Ray D.A."/>
            <person name="Sullivan K.A.M."/>
            <person name="Roscito J.G."/>
            <person name="Kirilenko B.M."/>
            <person name="Davalos L.M."/>
            <person name="Corthals A.P."/>
            <person name="Power M.L."/>
            <person name="Jones G."/>
            <person name="Ransome R.D."/>
            <person name="Dechmann D.K.N."/>
            <person name="Locatelli A.G."/>
            <person name="Puechmaille S.J."/>
            <person name="Fedrigo O."/>
            <person name="Jarvis E.D."/>
            <person name="Hiller M."/>
            <person name="Vernes S.C."/>
            <person name="Myers E.W."/>
            <person name="Teeling E.C."/>
        </authorList>
    </citation>
    <scope>NUCLEOTIDE SEQUENCE [LARGE SCALE GENOMIC DNA]</scope>
    <source>
        <strain evidence="2">MPipKuh1</strain>
        <tissue evidence="2">Flight muscle</tissue>
    </source>
</reference>
<sequence>MGPRGQTRSPHPGVPAAAGGGGRPRSARPASCSTANGRLSPRGSRCLPPGTFFSDWTVVRLWCSSDVENLLVSLCLWLKPVHRGCDKHAHWKPTWTLDPAQGNQGPHLTGGLFQYQAAYRV</sequence>
<accession>A0A7J7UGD2</accession>
<keyword evidence="3" id="KW-1185">Reference proteome</keyword>
<proteinExistence type="predicted"/>
<name>A0A7J7UGD2_PIPKU</name>
<dbReference type="AlphaFoldDB" id="A0A7J7UGD2"/>
<evidence type="ECO:0000313" key="2">
    <source>
        <dbReference type="EMBL" id="KAF6311933.1"/>
    </source>
</evidence>